<dbReference type="RefSeq" id="WP_388102491.1">
    <property type="nucleotide sequence ID" value="NZ_JBIAHM010000001.1"/>
</dbReference>
<keyword evidence="3" id="KW-1185">Reference proteome</keyword>
<reference evidence="2 3" key="1">
    <citation type="submission" date="2024-10" db="EMBL/GenBank/DDBJ databases">
        <title>The Natural Products Discovery Center: Release of the First 8490 Sequenced Strains for Exploring Actinobacteria Biosynthetic Diversity.</title>
        <authorList>
            <person name="Kalkreuter E."/>
            <person name="Kautsar S.A."/>
            <person name="Yang D."/>
            <person name="Bader C.D."/>
            <person name="Teijaro C.N."/>
            <person name="Fluegel L."/>
            <person name="Davis C.M."/>
            <person name="Simpson J.R."/>
            <person name="Lauterbach L."/>
            <person name="Steele A.D."/>
            <person name="Gui C."/>
            <person name="Meng S."/>
            <person name="Li G."/>
            <person name="Viehrig K."/>
            <person name="Ye F."/>
            <person name="Su P."/>
            <person name="Kiefer A.F."/>
            <person name="Nichols A."/>
            <person name="Cepeda A.J."/>
            <person name="Yan W."/>
            <person name="Fan B."/>
            <person name="Jiang Y."/>
            <person name="Adhikari A."/>
            <person name="Zheng C.-J."/>
            <person name="Schuster L."/>
            <person name="Cowan T.M."/>
            <person name="Smanski M.J."/>
            <person name="Chevrette M.G."/>
            <person name="De Carvalho L.P.S."/>
            <person name="Shen B."/>
        </authorList>
    </citation>
    <scope>NUCLEOTIDE SEQUENCE [LARGE SCALE GENOMIC DNA]</scope>
    <source>
        <strain evidence="2 3">NPDC006488</strain>
    </source>
</reference>
<dbReference type="Proteomes" id="UP001601303">
    <property type="component" value="Unassembled WGS sequence"/>
</dbReference>
<keyword evidence="1" id="KW-0472">Membrane</keyword>
<feature type="transmembrane region" description="Helical" evidence="1">
    <location>
        <begin position="15"/>
        <end position="35"/>
    </location>
</feature>
<accession>A0ABW6LV01</accession>
<evidence type="ECO:0000313" key="2">
    <source>
        <dbReference type="EMBL" id="MFE9597711.1"/>
    </source>
</evidence>
<dbReference type="EMBL" id="JBIAHM010000001">
    <property type="protein sequence ID" value="MFE9597711.1"/>
    <property type="molecule type" value="Genomic_DNA"/>
</dbReference>
<evidence type="ECO:0000313" key="3">
    <source>
        <dbReference type="Proteomes" id="UP001601303"/>
    </source>
</evidence>
<proteinExistence type="predicted"/>
<evidence type="ECO:0000256" key="1">
    <source>
        <dbReference type="SAM" id="Phobius"/>
    </source>
</evidence>
<organism evidence="2 3">
    <name type="scientific">Streptomyces hokutonensis</name>
    <dbReference type="NCBI Taxonomy" id="1306990"/>
    <lineage>
        <taxon>Bacteria</taxon>
        <taxon>Bacillati</taxon>
        <taxon>Actinomycetota</taxon>
        <taxon>Actinomycetes</taxon>
        <taxon>Kitasatosporales</taxon>
        <taxon>Streptomycetaceae</taxon>
        <taxon>Streptomyces</taxon>
    </lineage>
</organism>
<keyword evidence="1" id="KW-0812">Transmembrane</keyword>
<gene>
    <name evidence="2" type="ORF">ACFYNQ_03935</name>
</gene>
<sequence>MTVTSLISQHELPPLIEVVTFLVLLFATYGVVALVRSARHKARR</sequence>
<keyword evidence="1" id="KW-1133">Transmembrane helix</keyword>
<name>A0ABW6LV01_9ACTN</name>
<comment type="caution">
    <text evidence="2">The sequence shown here is derived from an EMBL/GenBank/DDBJ whole genome shotgun (WGS) entry which is preliminary data.</text>
</comment>
<protein>
    <submittedName>
        <fullName evidence="2">Uncharacterized protein</fullName>
    </submittedName>
</protein>